<feature type="compositionally biased region" description="Basic residues" evidence="10">
    <location>
        <begin position="455"/>
        <end position="464"/>
    </location>
</feature>
<dbReference type="InterPro" id="IPR023170">
    <property type="entry name" value="HhH_base_excis_C"/>
</dbReference>
<comment type="subcellular location">
    <subcellularLocation>
        <location evidence="2">Nucleus</location>
    </subcellularLocation>
</comment>
<evidence type="ECO:0000313" key="13">
    <source>
        <dbReference type="Proteomes" id="UP001280121"/>
    </source>
</evidence>
<dbReference type="GO" id="GO:0005634">
    <property type="term" value="C:nucleus"/>
    <property type="evidence" value="ECO:0007669"/>
    <property type="project" value="UniProtKB-SubCell"/>
</dbReference>
<keyword evidence="4" id="KW-0004">4Fe-4S</keyword>
<sequence>MSPRFKFGEGFSVPQEREFQLMGSWMPVTTEKPIPTTNPIQVDRFGNPLGIENWQEQSGFSDHMQQIPDYNRAVPNLNLIGHADQNEGYYGNSIGAANRNRMINHIAASLYNGNAVSNNNQLVNFPAMKNAAVGSSMSMPNGPPHSQVGNWREVNSLDPRESNFSNPLPQRVSNLRSLLPQMEFYPANCLLTGESHSNNFLQQRESNLSHLFQQSESNLDGLFLQRQYSSHSLQQRESNPSHLLQQRESNLSHLLLQRESNLSDSWLHGQNHCSGSNLSSNSGSFHQIPQYEFPVSYQSQSDYKLHSPPRSEADAASSVTTTFPFPPVTPDQSKKLESNRFLMTANFFMDESSIQENDKQENFVASTENEAIQHNNDELLQNVVDLSSVVNSNQLEGKRDSDNGTDQGIDLNKTPQLKPPRRRKHRPKVIIEGKPKRTPKTATPKTTKTEENPGGKRKYVRKKQLKDSETEQAPNLRETADPSTGPVARSCRRELSFDLEKLRDESQIEDIGQQEETQQRYKRAFNLNLDSQATELDSRINNSEYRTEATVLIDQQNGSSTDTLQPRTVSNHTRSINQIPGDNISVPEKQAVAASVPPRKDLHMENLNVIARNAVTRIGDPSQKNSTKGYIPIQQHTYAKGIGPTNFQANNALENLGRTRHMPAQSIPQSAPNILSISKEARGSKREYYHAIEQTNPCAENEMGSSFLSQNLFQTDEFQRNGSFLGAGCSETQKKRKIENGLHANINGRLSGVAAVQDGSRHNGNRLALHANYHMLNSQLGSNNIARRENSGFNNVVNDRYAQSMASAQYVSFVQHSLAGKMGGTTKLTSVHNFVPLIASEKCNLIPPTPPIKSPAPGSRRVLKSFGNNISPKQNVKPTLAKSVSSGMDQVLPEQRVSLYDQQRFSAKARGRPPLKQIHPISMDEIIQRFNGLNLNGRAGQAQEQEQNAIVPYKQDGTVVPYEGFDFLKKRKPRPKVDLDPETNRIWKLLMGKEGEGLEGTDKDKEKWWEEERRVFQGRADSFIARMHLVQGDRRFSKWKGSVVDSVIGVFLTQNVSDHLSSSAFMSLAARFPVKSNNRTCYMDGTNVLVEEPEVCVSSPNNAIQWNEQLLKNPLHSQSNTTAPHVPIQHQRRSETSRIERTSLPEVHSHSLEEEVLSSQDSFTSSIFQGNGGIRSSSGSNSEAEDPTYGCMPNQDSGSKKSLQMQSEDLYQEFYNCLNESSLFEEGHGHRHELSENREHGQQKSSPLTFTQLLNFNNPQNQAPLVPSSNYEPNKTSYLELLEGEGSDIHSGDCISFLPSTASEFPKARDENYTSRRVGQQAKIVGESTIQQNGLLMSEKMPTQDPYALSSKHSKQEPNGSQRGSHGRCNKTCSDNHLHVMEKSFQFESRSLTEPVNLVEAPAKAQNKIMQNVPNVPELAKRTFDVEERVSVVNKQIHLENKLIEPNSGGQVLSAHKPYDEANPNISKSKKGKADDEKKNAVDWDYLRKQVLGNGRKTERTKETMDSLDYEALRTANVKDISDAIKERGMNNMLAERIKDFLNRLVRDHGSIDLEWLRDVPPDKSKDYLLSVRGLGLKSVECVRLLTLHHLAFPVDTNVGRIAVRLGWVPLQPLPESLQLHLLELYPILESIQKYLWPRLCRLDQRTLYELHYQLITFGKVFCTKSKPNCNACPMRGECRHFASAFASARLALPGPEEKGIVRSTGPITPERNPEVVINPMPLPGPDKNSLKVGCEVSKCVPIIEEPATPEQQCTEVSDSDFEDTFGEDPDEIPTIKLNIEEFTVNLQNYMHDKMELQEVDMSKALVALSSEVASLPTPKLKNVSRLRTEHQVYQLPDSHPLLNGMERREPDDPSPYLLAIWTPGETANSIQPPEKRCESQESGRLCNDATCFSCNSERETNSQTVRGTLLIPCRTAMRGSFPLNGTYFQVNEVFADHASSLNPIDVPREWIWNLPRRIVYFGTSVSTIFKGLSTEGIQFCFWKGFVCVRGFDQTLRAPRPLMARLHFPASKLAKTKNENK</sequence>
<dbReference type="Pfam" id="PF15628">
    <property type="entry name" value="RRM_DME"/>
    <property type="match status" value="1"/>
</dbReference>
<feature type="compositionally biased region" description="Polar residues" evidence="10">
    <location>
        <begin position="1194"/>
        <end position="1203"/>
    </location>
</feature>
<evidence type="ECO:0000256" key="7">
    <source>
        <dbReference type="ARBA" id="ARBA00023014"/>
    </source>
</evidence>
<feature type="region of interest" description="Disordered" evidence="10">
    <location>
        <begin position="302"/>
        <end position="337"/>
    </location>
</feature>
<feature type="region of interest" description="Disordered" evidence="10">
    <location>
        <begin position="1344"/>
        <end position="1371"/>
    </location>
</feature>
<feature type="region of interest" description="Disordered" evidence="10">
    <location>
        <begin position="1750"/>
        <end position="1771"/>
    </location>
</feature>
<evidence type="ECO:0000256" key="5">
    <source>
        <dbReference type="ARBA" id="ARBA00022723"/>
    </source>
</evidence>
<organism evidence="12 13">
    <name type="scientific">Dipteronia dyeriana</name>
    <dbReference type="NCBI Taxonomy" id="168575"/>
    <lineage>
        <taxon>Eukaryota</taxon>
        <taxon>Viridiplantae</taxon>
        <taxon>Streptophyta</taxon>
        <taxon>Embryophyta</taxon>
        <taxon>Tracheophyta</taxon>
        <taxon>Spermatophyta</taxon>
        <taxon>Magnoliopsida</taxon>
        <taxon>eudicotyledons</taxon>
        <taxon>Gunneridae</taxon>
        <taxon>Pentapetalae</taxon>
        <taxon>rosids</taxon>
        <taxon>malvids</taxon>
        <taxon>Sapindales</taxon>
        <taxon>Sapindaceae</taxon>
        <taxon>Hippocastanoideae</taxon>
        <taxon>Acereae</taxon>
        <taxon>Dipteronia</taxon>
    </lineage>
</organism>
<keyword evidence="9" id="KW-0539">Nucleus</keyword>
<dbReference type="GO" id="GO:0051539">
    <property type="term" value="F:4 iron, 4 sulfur cluster binding"/>
    <property type="evidence" value="ECO:0007669"/>
    <property type="project" value="UniProtKB-KW"/>
</dbReference>
<keyword evidence="8" id="KW-0238">DNA-binding</keyword>
<dbReference type="InterPro" id="IPR044811">
    <property type="entry name" value="DME/ROS1"/>
</dbReference>
<evidence type="ECO:0000256" key="6">
    <source>
        <dbReference type="ARBA" id="ARBA00023004"/>
    </source>
</evidence>
<dbReference type="InterPro" id="IPR028925">
    <property type="entry name" value="RRM_DME"/>
</dbReference>
<feature type="compositionally biased region" description="Basic and acidic residues" evidence="10">
    <location>
        <begin position="303"/>
        <end position="313"/>
    </location>
</feature>
<gene>
    <name evidence="12" type="ORF">Ddye_028978</name>
</gene>
<dbReference type="InterPro" id="IPR003265">
    <property type="entry name" value="HhH-GPD_domain"/>
</dbReference>
<feature type="region of interest" description="Disordered" evidence="10">
    <location>
        <begin position="1168"/>
        <end position="1203"/>
    </location>
</feature>
<dbReference type="InterPro" id="IPR011257">
    <property type="entry name" value="DNA_glycosylase"/>
</dbReference>
<dbReference type="CDD" id="cd00056">
    <property type="entry name" value="ENDO3c"/>
    <property type="match status" value="1"/>
</dbReference>
<dbReference type="Gene3D" id="1.10.1670.10">
    <property type="entry name" value="Helix-hairpin-Helix base-excision DNA repair enzymes (C-terminal)"/>
    <property type="match status" value="1"/>
</dbReference>
<dbReference type="PANTHER" id="PTHR46213:SF24">
    <property type="entry name" value="HHH-GPD DOMAIN-CONTAINING PROTEIN"/>
    <property type="match status" value="1"/>
</dbReference>
<keyword evidence="6" id="KW-0408">Iron</keyword>
<dbReference type="EMBL" id="JANJYI010000009">
    <property type="protein sequence ID" value="KAK2634186.1"/>
    <property type="molecule type" value="Genomic_DNA"/>
</dbReference>
<feature type="region of interest" description="Disordered" evidence="10">
    <location>
        <begin position="393"/>
        <end position="490"/>
    </location>
</feature>
<evidence type="ECO:0000256" key="9">
    <source>
        <dbReference type="ARBA" id="ARBA00023242"/>
    </source>
</evidence>
<comment type="similarity">
    <text evidence="3">Belongs to the DNA glycosylase family. DEMETER subfamily.</text>
</comment>
<protein>
    <recommendedName>
        <fullName evidence="11">HhH-GPD domain-containing protein</fullName>
    </recommendedName>
</protein>
<evidence type="ECO:0000256" key="8">
    <source>
        <dbReference type="ARBA" id="ARBA00023125"/>
    </source>
</evidence>
<dbReference type="GO" id="GO:0003906">
    <property type="term" value="F:DNA-(apurinic or apyrimidinic site) endonuclease activity"/>
    <property type="evidence" value="ECO:0007669"/>
    <property type="project" value="UniProtKB-ARBA"/>
</dbReference>
<feature type="compositionally biased region" description="Basic residues" evidence="10">
    <location>
        <begin position="419"/>
        <end position="428"/>
    </location>
</feature>
<feature type="compositionally biased region" description="Acidic residues" evidence="10">
    <location>
        <begin position="1758"/>
        <end position="1771"/>
    </location>
</feature>
<dbReference type="PANTHER" id="PTHR46213">
    <property type="entry name" value="TRANSCRIPTIONAL ACTIVATOR DEMETER"/>
    <property type="match status" value="1"/>
</dbReference>
<dbReference type="InterPro" id="IPR003651">
    <property type="entry name" value="Endonuclease3_FeS-loop_motif"/>
</dbReference>
<proteinExistence type="inferred from homology"/>
<keyword evidence="7" id="KW-0411">Iron-sulfur</keyword>
<feature type="domain" description="HhH-GPD" evidence="11">
    <location>
        <begin position="1497"/>
        <end position="1661"/>
    </location>
</feature>
<name>A0AAD9WK63_9ROSI</name>
<evidence type="ECO:0000259" key="11">
    <source>
        <dbReference type="SMART" id="SM00478"/>
    </source>
</evidence>
<dbReference type="InterPro" id="IPR028924">
    <property type="entry name" value="Perm-CXXC"/>
</dbReference>
<comment type="caution">
    <text evidence="12">The sequence shown here is derived from an EMBL/GenBank/DDBJ whole genome shotgun (WGS) entry which is preliminary data.</text>
</comment>
<accession>A0AAD9WK63</accession>
<dbReference type="GO" id="GO:0141166">
    <property type="term" value="P:chromosomal 5-methylcytosine DNA demethylation pathway"/>
    <property type="evidence" value="ECO:0007669"/>
    <property type="project" value="InterPro"/>
</dbReference>
<evidence type="ECO:0000256" key="10">
    <source>
        <dbReference type="SAM" id="MobiDB-lite"/>
    </source>
</evidence>
<dbReference type="Proteomes" id="UP001280121">
    <property type="component" value="Unassembled WGS sequence"/>
</dbReference>
<evidence type="ECO:0000256" key="2">
    <source>
        <dbReference type="ARBA" id="ARBA00004123"/>
    </source>
</evidence>
<dbReference type="GO" id="GO:0019104">
    <property type="term" value="F:DNA N-glycosylase activity"/>
    <property type="evidence" value="ECO:0007669"/>
    <property type="project" value="InterPro"/>
</dbReference>
<dbReference type="GO" id="GO:0035514">
    <property type="term" value="F:DNA demethylase activity"/>
    <property type="evidence" value="ECO:0007669"/>
    <property type="project" value="InterPro"/>
</dbReference>
<evidence type="ECO:0000256" key="4">
    <source>
        <dbReference type="ARBA" id="ARBA00022485"/>
    </source>
</evidence>
<evidence type="ECO:0000313" key="12">
    <source>
        <dbReference type="EMBL" id="KAK2634186.1"/>
    </source>
</evidence>
<reference evidence="12" key="1">
    <citation type="journal article" date="2023" name="Plant J.">
        <title>Genome sequences and population genomics provide insights into the demographic history, inbreeding, and mutation load of two 'living fossil' tree species of Dipteronia.</title>
        <authorList>
            <person name="Feng Y."/>
            <person name="Comes H.P."/>
            <person name="Chen J."/>
            <person name="Zhu S."/>
            <person name="Lu R."/>
            <person name="Zhang X."/>
            <person name="Li P."/>
            <person name="Qiu J."/>
            <person name="Olsen K.M."/>
            <person name="Qiu Y."/>
        </authorList>
    </citation>
    <scope>NUCLEOTIDE SEQUENCE</scope>
    <source>
        <strain evidence="12">KIB01</strain>
    </source>
</reference>
<dbReference type="GO" id="GO:0003677">
    <property type="term" value="F:DNA binding"/>
    <property type="evidence" value="ECO:0007669"/>
    <property type="project" value="UniProtKB-KW"/>
</dbReference>
<dbReference type="Pfam" id="PF15629">
    <property type="entry name" value="Perm-CXXC"/>
    <property type="match status" value="1"/>
</dbReference>
<keyword evidence="13" id="KW-1185">Reference proteome</keyword>
<dbReference type="GO" id="GO:0046872">
    <property type="term" value="F:metal ion binding"/>
    <property type="evidence" value="ECO:0007669"/>
    <property type="project" value="UniProtKB-KW"/>
</dbReference>
<evidence type="ECO:0000256" key="3">
    <source>
        <dbReference type="ARBA" id="ARBA00005646"/>
    </source>
</evidence>
<dbReference type="FunFam" id="1.10.1670.10:FF:000004">
    <property type="entry name" value="DNA glycosylase/AP lyase ROS1"/>
    <property type="match status" value="1"/>
</dbReference>
<evidence type="ECO:0000256" key="1">
    <source>
        <dbReference type="ARBA" id="ARBA00001966"/>
    </source>
</evidence>
<dbReference type="SMART" id="SM00478">
    <property type="entry name" value="ENDO3c"/>
    <property type="match status" value="1"/>
</dbReference>
<dbReference type="SMART" id="SM00525">
    <property type="entry name" value="FES"/>
    <property type="match status" value="1"/>
</dbReference>
<comment type="cofactor">
    <cofactor evidence="1">
        <name>[4Fe-4S] cluster</name>
        <dbReference type="ChEBI" id="CHEBI:49883"/>
    </cofactor>
</comment>
<feature type="region of interest" description="Disordered" evidence="10">
    <location>
        <begin position="1699"/>
        <end position="1723"/>
    </location>
</feature>
<dbReference type="GO" id="GO:0006284">
    <property type="term" value="P:base-excision repair"/>
    <property type="evidence" value="ECO:0007669"/>
    <property type="project" value="InterPro"/>
</dbReference>
<feature type="region of interest" description="Disordered" evidence="10">
    <location>
        <begin position="1448"/>
        <end position="1479"/>
    </location>
</feature>
<dbReference type="SUPFAM" id="SSF48150">
    <property type="entry name" value="DNA-glycosylase"/>
    <property type="match status" value="1"/>
</dbReference>
<keyword evidence="5" id="KW-0479">Metal-binding</keyword>